<proteinExistence type="predicted"/>
<keyword evidence="1 3" id="KW-0560">Oxidoreductase</keyword>
<accession>A0AAU7Q496</accession>
<dbReference type="EC" id="1.-.-.-" evidence="3"/>
<name>A0AAU7Q496_9GAMM</name>
<evidence type="ECO:0000313" key="3">
    <source>
        <dbReference type="EMBL" id="XBS67928.1"/>
    </source>
</evidence>
<dbReference type="SUPFAM" id="SSF51905">
    <property type="entry name" value="FAD/NAD(P)-binding domain"/>
    <property type="match status" value="1"/>
</dbReference>
<evidence type="ECO:0000259" key="2">
    <source>
        <dbReference type="Pfam" id="PF01266"/>
    </source>
</evidence>
<dbReference type="InterPro" id="IPR006076">
    <property type="entry name" value="FAD-dep_OxRdtase"/>
</dbReference>
<dbReference type="PANTHER" id="PTHR13847:SF287">
    <property type="entry name" value="FAD-DEPENDENT OXIDOREDUCTASE DOMAIN-CONTAINING PROTEIN 1"/>
    <property type="match status" value="1"/>
</dbReference>
<sequence length="372" mass="39663">MTACRDLIVIGGGLIGSAIAWGAARTGADTILLDEGDAALRASRGNFGLVWLQGKGMGHPDYMDWSLRAGRLWPRLAEILNVETGIDIGWRGGGGLHFCLSAQEMQTRRDLIRLTAAQGGDISIQMLDRNELKSLVPGIGPEVTGASRSNLDGEVNPLLLLRALQRGLQMHGGHLHPNHQAEHINVSDDGQGFVIHTAYKKTFAAKKIVICAGLGTTALARQVGIALPLFPERGQIVVTERVRPFLGYPSNAVRQTMEGTVLLGSSHENAGFSTGTDVQTIARLCRNGTRIFPALRAARLIRAWGALRIMTPDGLPVYEESETCPGAFVVTCHSGVTLASVHGLELGPALANGSLSPAPPSMRSARFDISAY</sequence>
<organism evidence="3">
    <name type="scientific">Acerihabitans sp. KWT182</name>
    <dbReference type="NCBI Taxonomy" id="3157919"/>
    <lineage>
        <taxon>Bacteria</taxon>
        <taxon>Pseudomonadati</taxon>
        <taxon>Pseudomonadota</taxon>
        <taxon>Gammaproteobacteria</taxon>
        <taxon>Enterobacterales</taxon>
        <taxon>Pectobacteriaceae</taxon>
        <taxon>Acerihabitans</taxon>
    </lineage>
</organism>
<reference evidence="3" key="1">
    <citation type="submission" date="2024-06" db="EMBL/GenBank/DDBJ databases">
        <authorList>
            <person name="Coelho C."/>
            <person name="Bento M."/>
            <person name="Garcia E."/>
            <person name="Camelo A."/>
            <person name="Brandao I."/>
            <person name="Espirito Santo C."/>
            <person name="Trovao J."/>
            <person name="Verissimo A."/>
            <person name="Costa J."/>
            <person name="Tiago I."/>
        </authorList>
    </citation>
    <scope>NUCLEOTIDE SEQUENCE</scope>
    <source>
        <strain evidence="3">KWT182</strain>
    </source>
</reference>
<dbReference type="GO" id="GO:0016491">
    <property type="term" value="F:oxidoreductase activity"/>
    <property type="evidence" value="ECO:0007669"/>
    <property type="project" value="UniProtKB-KW"/>
</dbReference>
<protein>
    <submittedName>
        <fullName evidence="3">FAD-dependent oxidoreductase</fullName>
        <ecNumber evidence="3">1.-.-.-</ecNumber>
    </submittedName>
</protein>
<feature type="domain" description="FAD dependent oxidoreductase" evidence="2">
    <location>
        <begin position="6"/>
        <end position="344"/>
    </location>
</feature>
<dbReference type="EMBL" id="CP157947">
    <property type="protein sequence ID" value="XBS67928.1"/>
    <property type="molecule type" value="Genomic_DNA"/>
</dbReference>
<evidence type="ECO:0000256" key="1">
    <source>
        <dbReference type="ARBA" id="ARBA00023002"/>
    </source>
</evidence>
<dbReference type="SUPFAM" id="SSF54373">
    <property type="entry name" value="FAD-linked reductases, C-terminal domain"/>
    <property type="match status" value="1"/>
</dbReference>
<dbReference type="Gene3D" id="3.50.50.60">
    <property type="entry name" value="FAD/NAD(P)-binding domain"/>
    <property type="match status" value="1"/>
</dbReference>
<dbReference type="InterPro" id="IPR036188">
    <property type="entry name" value="FAD/NAD-bd_sf"/>
</dbReference>
<gene>
    <name evidence="3" type="ORF">ABK905_13490</name>
</gene>
<dbReference type="AlphaFoldDB" id="A0AAU7Q496"/>
<dbReference type="Pfam" id="PF01266">
    <property type="entry name" value="DAO"/>
    <property type="match status" value="1"/>
</dbReference>
<dbReference type="PANTHER" id="PTHR13847">
    <property type="entry name" value="SARCOSINE DEHYDROGENASE-RELATED"/>
    <property type="match status" value="1"/>
</dbReference>
<dbReference type="Gene3D" id="3.30.9.10">
    <property type="entry name" value="D-Amino Acid Oxidase, subunit A, domain 2"/>
    <property type="match status" value="1"/>
</dbReference>
<dbReference type="GO" id="GO:0005737">
    <property type="term" value="C:cytoplasm"/>
    <property type="evidence" value="ECO:0007669"/>
    <property type="project" value="TreeGrafter"/>
</dbReference>